<gene>
    <name evidence="1" type="ORF">Patl1_05391</name>
</gene>
<comment type="caution">
    <text evidence="1">The sequence shown here is derived from an EMBL/GenBank/DDBJ whole genome shotgun (WGS) entry which is preliminary data.</text>
</comment>
<protein>
    <submittedName>
        <fullName evidence="1">Uncharacterized protein</fullName>
    </submittedName>
</protein>
<proteinExistence type="predicted"/>
<evidence type="ECO:0000313" key="2">
    <source>
        <dbReference type="Proteomes" id="UP001164250"/>
    </source>
</evidence>
<evidence type="ECO:0000313" key="1">
    <source>
        <dbReference type="EMBL" id="KAJ0102591.1"/>
    </source>
</evidence>
<keyword evidence="2" id="KW-1185">Reference proteome</keyword>
<dbReference type="EMBL" id="CM047899">
    <property type="protein sequence ID" value="KAJ0102591.1"/>
    <property type="molecule type" value="Genomic_DNA"/>
</dbReference>
<dbReference type="Proteomes" id="UP001164250">
    <property type="component" value="Chromosome 3"/>
</dbReference>
<organism evidence="1 2">
    <name type="scientific">Pistacia atlantica</name>
    <dbReference type="NCBI Taxonomy" id="434234"/>
    <lineage>
        <taxon>Eukaryota</taxon>
        <taxon>Viridiplantae</taxon>
        <taxon>Streptophyta</taxon>
        <taxon>Embryophyta</taxon>
        <taxon>Tracheophyta</taxon>
        <taxon>Spermatophyta</taxon>
        <taxon>Magnoliopsida</taxon>
        <taxon>eudicotyledons</taxon>
        <taxon>Gunneridae</taxon>
        <taxon>Pentapetalae</taxon>
        <taxon>rosids</taxon>
        <taxon>malvids</taxon>
        <taxon>Sapindales</taxon>
        <taxon>Anacardiaceae</taxon>
        <taxon>Pistacia</taxon>
    </lineage>
</organism>
<name>A0ACC1BU00_9ROSI</name>
<reference evidence="2" key="1">
    <citation type="journal article" date="2023" name="G3 (Bethesda)">
        <title>Genome assembly and association tests identify interacting loci associated with vigor, precocity, and sex in interspecific pistachio rootstocks.</title>
        <authorList>
            <person name="Palmer W."/>
            <person name="Jacygrad E."/>
            <person name="Sagayaradj S."/>
            <person name="Cavanaugh K."/>
            <person name="Han R."/>
            <person name="Bertier L."/>
            <person name="Beede B."/>
            <person name="Kafkas S."/>
            <person name="Golino D."/>
            <person name="Preece J."/>
            <person name="Michelmore R."/>
        </authorList>
    </citation>
    <scope>NUCLEOTIDE SEQUENCE [LARGE SCALE GENOMIC DNA]</scope>
</reference>
<accession>A0ACC1BU00</accession>
<sequence>MAEGILFDIAGKILGGLGSLAVQESILAWVVKDEIEKLKELSTLSNLYFLMPRSSIAG</sequence>